<feature type="compositionally biased region" description="Basic and acidic residues" evidence="7">
    <location>
        <begin position="1295"/>
        <end position="1306"/>
    </location>
</feature>
<reference evidence="10" key="1">
    <citation type="journal article" date="2014" name="Int. J. Syst. Evol. Microbiol.">
        <title>Complete genome sequence of Corynebacterium casei LMG S-19264T (=DSM 44701T), isolated from a smear-ripened cheese.</title>
        <authorList>
            <consortium name="US DOE Joint Genome Institute (JGI-PGF)"/>
            <person name="Walter F."/>
            <person name="Albersmeier A."/>
            <person name="Kalinowski J."/>
            <person name="Ruckert C."/>
        </authorList>
    </citation>
    <scope>NUCLEOTIDE SEQUENCE</scope>
    <source>
        <strain evidence="10">VKM B-2935</strain>
    </source>
</reference>
<dbReference type="Proteomes" id="UP001143328">
    <property type="component" value="Unassembled WGS sequence"/>
</dbReference>
<keyword evidence="6" id="KW-0281">Fimbrium</keyword>
<comment type="similarity">
    <text evidence="2">Belongs to the PilY1 family.</text>
</comment>
<protein>
    <recommendedName>
        <fullName evidence="9">PilY1 beta-propeller domain-containing protein</fullName>
    </recommendedName>
</protein>
<evidence type="ECO:0000256" key="4">
    <source>
        <dbReference type="ARBA" id="ARBA00022723"/>
    </source>
</evidence>
<dbReference type="Pfam" id="PF05567">
    <property type="entry name" value="T4P_PilY1"/>
    <property type="match status" value="1"/>
</dbReference>
<dbReference type="RefSeq" id="WP_271196910.1">
    <property type="nucleotide sequence ID" value="NZ_BSFN01000013.1"/>
</dbReference>
<reference evidence="10" key="2">
    <citation type="submission" date="2023-01" db="EMBL/GenBank/DDBJ databases">
        <authorList>
            <person name="Sun Q."/>
            <person name="Evtushenko L."/>
        </authorList>
    </citation>
    <scope>NUCLEOTIDE SEQUENCE</scope>
    <source>
        <strain evidence="10">VKM B-2935</strain>
    </source>
</reference>
<evidence type="ECO:0000313" key="10">
    <source>
        <dbReference type="EMBL" id="GLK90726.1"/>
    </source>
</evidence>
<keyword evidence="4" id="KW-0479">Metal-binding</keyword>
<feature type="signal peptide" evidence="8">
    <location>
        <begin position="1"/>
        <end position="32"/>
    </location>
</feature>
<gene>
    <name evidence="10" type="ORF">GCM10017655_37900</name>
</gene>
<evidence type="ECO:0000256" key="6">
    <source>
        <dbReference type="ARBA" id="ARBA00023263"/>
    </source>
</evidence>
<keyword evidence="5" id="KW-0106">Calcium</keyword>
<keyword evidence="8" id="KW-0732">Signal</keyword>
<comment type="subcellular location">
    <subcellularLocation>
        <location evidence="1">Fimbrium</location>
    </subcellularLocation>
</comment>
<evidence type="ECO:0000256" key="3">
    <source>
        <dbReference type="ARBA" id="ARBA00022558"/>
    </source>
</evidence>
<evidence type="ECO:0000256" key="7">
    <source>
        <dbReference type="SAM" id="MobiDB-lite"/>
    </source>
</evidence>
<evidence type="ECO:0000256" key="5">
    <source>
        <dbReference type="ARBA" id="ARBA00022837"/>
    </source>
</evidence>
<keyword evidence="11" id="KW-1185">Reference proteome</keyword>
<proteinExistence type="inferred from homology"/>
<comment type="caution">
    <text evidence="10">The sequence shown here is derived from an EMBL/GenBank/DDBJ whole genome shotgun (WGS) entry which is preliminary data.</text>
</comment>
<dbReference type="GO" id="GO:0009289">
    <property type="term" value="C:pilus"/>
    <property type="evidence" value="ECO:0007669"/>
    <property type="project" value="UniProtKB-SubCell"/>
</dbReference>
<organism evidence="10 11">
    <name type="scientific">Pseudomonas turukhanskensis</name>
    <dbReference type="NCBI Taxonomy" id="1806536"/>
    <lineage>
        <taxon>Bacteria</taxon>
        <taxon>Pseudomonadati</taxon>
        <taxon>Pseudomonadota</taxon>
        <taxon>Gammaproteobacteria</taxon>
        <taxon>Pseudomonadales</taxon>
        <taxon>Pseudomonadaceae</taxon>
        <taxon>Pseudomonas</taxon>
    </lineage>
</organism>
<feature type="region of interest" description="Disordered" evidence="7">
    <location>
        <begin position="1223"/>
        <end position="1306"/>
    </location>
</feature>
<accession>A0A9W6K9G2</accession>
<feature type="region of interest" description="Disordered" evidence="7">
    <location>
        <begin position="442"/>
        <end position="466"/>
    </location>
</feature>
<dbReference type="InterPro" id="IPR011047">
    <property type="entry name" value="Quinoprotein_ADH-like_sf"/>
</dbReference>
<feature type="chain" id="PRO_5040793367" description="PilY1 beta-propeller domain-containing protein" evidence="8">
    <location>
        <begin position="33"/>
        <end position="1306"/>
    </location>
</feature>
<dbReference type="InterPro" id="IPR008707">
    <property type="entry name" value="B-propeller_PilY1"/>
</dbReference>
<sequence length="1306" mass="139248">MILQPTFKKLKAFSTYFVLALGIFTGANDANAVISQAPLVAGSTAVPGSLALTPSVEYPTILTLANLGTYSANTVYAGYFDSKKCYTYTYIANETTTNVSRFTPSSVATTATCANNLNNGLWSGNYLNWAATQTIDPFRSALTGGYRYVDTTTLTVLQKARHTGQGGYNSERTISATVAGSSATVRTRLNSGGTGYGYKMQITLGDNWSTYCTRSNGCTAQQLTNKTTSTYQGGALAAGVVYEASVRVEVCKATMPESNCVQYGSNWKPEGLIQQYAGDLRYSVFGYLNDSSATRDGGVLRAAQKYVGPTLGDLTDNTKKEWSATTGVMVQNPDSITSSMGVTIENSGVLNYLNKFGELTTNLHKSFDPVSELYYTAIRYFKGMQPVSTYSSYTAANGTDGSTAVWADKFPVISNWTGMDPVTYACQKNFILGIGDTNSHKDKNLPSAEATSGTNEPAKPQAVRDDTTVDVVAATRQVQTIERNDTPAIDLKVTAADFRGGNNNSAYIVGLAYDSHTKDIRPQIDGSQTVSTFWVDVREGGTLQARALNQYWLAAKYGGFKVPTNYGNPYERTTTLDTAWWTNSTADAPDLTANNDMRPTNFFVASDATLMIKSLKSAFANIVAQSAGTATALASNSTQLDTGSAIFQSAFNNTHWSGDLSMKTIDDGVVQPASWSAAAVLDARNGVTTRNIYTANTLTPSSDATYSTSTTGVNFDWSTLDADTKAALKATSSDATSVGDSVGELRVNYLRGDRTQERTANSSTQPFRQRGSRLGDIINSDPVFIAKQDYGYNLLRSSRWTSNGATAGAAYLTFRSSDSYQGRTPLVVVGANDGMLHGFNASETRSAGGGDELFAYVPRSIAGQLYRLTSPDYVHRYYVDGPATSSDAWINDEWKTLVVGTTGAGGNSVFALDVTNPSSMSSSNVLWEFTAPDMGATMFKPSIIALANGKFAVLVSSGYSNSAVTAGHVWLLDAADGSVIKKFDLPTTGYLGEPLAIDLNNDRMAERVYVGDTMGKLWRIDLNGTSVNGWGVPSSLESGGEPGPLFTAQDDEGNVQPITAPLSAALNKDGNPIILFGTGTFYQTTDTDLTLTQHTDSFYGIIDTGAVVATDRSTLQAQRIIKQATASGQLKGRVLSNSTISSSSEGWYLDLLWKAADGGSDSLTGERVVSRAVIRSGVVVFATLTPSADPCTGGATSWIMAIDLFSGGRLTYDFFDMNGDGSLSDDDSYTDEETGTDIPYSGRSNSTEGVVKTPTFFNGNGSDGSGGGDDDDDLICIAGSKSGEATCSPAPKGTRLSDRVSWRELR</sequence>
<name>A0A9W6K9G2_9PSED</name>
<evidence type="ECO:0000256" key="2">
    <source>
        <dbReference type="ARBA" id="ARBA00008387"/>
    </source>
</evidence>
<evidence type="ECO:0000313" key="11">
    <source>
        <dbReference type="Proteomes" id="UP001143328"/>
    </source>
</evidence>
<evidence type="ECO:0000256" key="8">
    <source>
        <dbReference type="SAM" id="SignalP"/>
    </source>
</evidence>
<dbReference type="SUPFAM" id="SSF50998">
    <property type="entry name" value="Quinoprotein alcohol dehydrogenase-like"/>
    <property type="match status" value="1"/>
</dbReference>
<evidence type="ECO:0000259" key="9">
    <source>
        <dbReference type="Pfam" id="PF05567"/>
    </source>
</evidence>
<evidence type="ECO:0000256" key="1">
    <source>
        <dbReference type="ARBA" id="ARBA00004561"/>
    </source>
</evidence>
<feature type="domain" description="PilY1 beta-propeller" evidence="9">
    <location>
        <begin position="774"/>
        <end position="1106"/>
    </location>
</feature>
<dbReference type="GO" id="GO:0046872">
    <property type="term" value="F:metal ion binding"/>
    <property type="evidence" value="ECO:0007669"/>
    <property type="project" value="UniProtKB-KW"/>
</dbReference>
<keyword evidence="3" id="KW-1029">Fimbrium biogenesis</keyword>
<feature type="compositionally biased region" description="Acidic residues" evidence="7">
    <location>
        <begin position="1223"/>
        <end position="1235"/>
    </location>
</feature>
<dbReference type="EMBL" id="BSFN01000013">
    <property type="protein sequence ID" value="GLK90726.1"/>
    <property type="molecule type" value="Genomic_DNA"/>
</dbReference>